<dbReference type="Proteomes" id="UP001225576">
    <property type="component" value="Unassembled WGS sequence"/>
</dbReference>
<protein>
    <submittedName>
        <fullName evidence="2">Uncharacterized protein</fullName>
    </submittedName>
</protein>
<dbReference type="RefSeq" id="WP_285170768.1">
    <property type="nucleotide sequence ID" value="NZ_JASPDQ010000020.1"/>
</dbReference>
<sequence>MTGYVHGATRTAADLRKAGRLIHDLRRDLAQATTERDAAQAQLRRTAAQRDLLERHIEEMRQARTERLRAIEIATRPDLSRPPVDYSPGAGSHRLALATAEMYEWAARNPPTSVLRKRHLEATRYLTKKRGAAA</sequence>
<accession>A0AAW6ZJ00</accession>
<evidence type="ECO:0000313" key="3">
    <source>
        <dbReference type="Proteomes" id="UP001225576"/>
    </source>
</evidence>
<proteinExistence type="predicted"/>
<keyword evidence="1" id="KW-0175">Coiled coil</keyword>
<name>A0AAW6ZJ00_9ACTO</name>
<organism evidence="2 3">
    <name type="scientific">Trueperella bernardiae</name>
    <dbReference type="NCBI Taxonomy" id="59561"/>
    <lineage>
        <taxon>Bacteria</taxon>
        <taxon>Bacillati</taxon>
        <taxon>Actinomycetota</taxon>
        <taxon>Actinomycetes</taxon>
        <taxon>Actinomycetales</taxon>
        <taxon>Actinomycetaceae</taxon>
        <taxon>Trueperella</taxon>
    </lineage>
</organism>
<evidence type="ECO:0000256" key="1">
    <source>
        <dbReference type="SAM" id="Coils"/>
    </source>
</evidence>
<feature type="coiled-coil region" evidence="1">
    <location>
        <begin position="15"/>
        <end position="63"/>
    </location>
</feature>
<evidence type="ECO:0000313" key="2">
    <source>
        <dbReference type="EMBL" id="MDK8602404.1"/>
    </source>
</evidence>
<dbReference type="AlphaFoldDB" id="A0AAW6ZJ00"/>
<comment type="caution">
    <text evidence="2">The sequence shown here is derived from an EMBL/GenBank/DDBJ whole genome shotgun (WGS) entry which is preliminary data.</text>
</comment>
<gene>
    <name evidence="2" type="ORF">QP858_08040</name>
</gene>
<reference evidence="2" key="1">
    <citation type="submission" date="2023-05" db="EMBL/GenBank/DDBJ databases">
        <title>Genomic Catalog of Human Bladder Bacteria.</title>
        <authorList>
            <person name="Du J."/>
        </authorList>
    </citation>
    <scope>NUCLEOTIDE SEQUENCE</scope>
    <source>
        <strain evidence="2">UMB1304A</strain>
    </source>
</reference>
<dbReference type="EMBL" id="JASPDQ010000020">
    <property type="protein sequence ID" value="MDK8602404.1"/>
    <property type="molecule type" value="Genomic_DNA"/>
</dbReference>